<feature type="signal peptide" evidence="2">
    <location>
        <begin position="1"/>
        <end position="26"/>
    </location>
</feature>
<feature type="domain" description="TRASH" evidence="3">
    <location>
        <begin position="32"/>
        <end position="67"/>
    </location>
</feature>
<dbReference type="InterPro" id="IPR011017">
    <property type="entry name" value="TRASH_dom"/>
</dbReference>
<evidence type="ECO:0000259" key="3">
    <source>
        <dbReference type="SMART" id="SM00746"/>
    </source>
</evidence>
<keyword evidence="2" id="KW-0732">Signal</keyword>
<dbReference type="InterPro" id="IPR009078">
    <property type="entry name" value="Ferritin-like_SF"/>
</dbReference>
<accession>A0A444ISQ2</accession>
<protein>
    <submittedName>
        <fullName evidence="4">YHS domain-containing protein</fullName>
    </submittedName>
</protein>
<evidence type="ECO:0000256" key="1">
    <source>
        <dbReference type="SAM" id="MobiDB-lite"/>
    </source>
</evidence>
<dbReference type="AlphaFoldDB" id="A0A444ISQ2"/>
<dbReference type="SUPFAM" id="SSF47240">
    <property type="entry name" value="Ferritin-like"/>
    <property type="match status" value="1"/>
</dbReference>
<reference evidence="4 5" key="1">
    <citation type="submission" date="2017-01" db="EMBL/GenBank/DDBJ databases">
        <title>The cable genome- insights into the physiology and evolution of filamentous bacteria capable of sulfide oxidation via long distance electron transfer.</title>
        <authorList>
            <person name="Schreiber L."/>
            <person name="Bjerg J.T."/>
            <person name="Boggild A."/>
            <person name="Van De Vossenberg J."/>
            <person name="Meysman F."/>
            <person name="Nielsen L.P."/>
            <person name="Schramm A."/>
            <person name="Kjeldsen K.U."/>
        </authorList>
    </citation>
    <scope>NUCLEOTIDE SEQUENCE [LARGE SCALE GENOMIC DNA]</scope>
    <source>
        <strain evidence="4">MCF</strain>
    </source>
</reference>
<dbReference type="SMART" id="SM00746">
    <property type="entry name" value="TRASH"/>
    <property type="match status" value="1"/>
</dbReference>
<dbReference type="Pfam" id="PF04945">
    <property type="entry name" value="YHS"/>
    <property type="match status" value="1"/>
</dbReference>
<dbReference type="GO" id="GO:0016491">
    <property type="term" value="F:oxidoreductase activity"/>
    <property type="evidence" value="ECO:0007669"/>
    <property type="project" value="InterPro"/>
</dbReference>
<evidence type="ECO:0000313" key="5">
    <source>
        <dbReference type="Proteomes" id="UP000287853"/>
    </source>
</evidence>
<feature type="compositionally biased region" description="Basic and acidic residues" evidence="1">
    <location>
        <begin position="94"/>
        <end position="108"/>
    </location>
</feature>
<keyword evidence="5" id="KW-1185">Reference proteome</keyword>
<dbReference type="Gene3D" id="1.10.620.20">
    <property type="entry name" value="Ribonucleotide Reductase, subunit A"/>
    <property type="match status" value="1"/>
</dbReference>
<gene>
    <name evidence="4" type="ORF">H206_02345</name>
</gene>
<organism evidence="4 5">
    <name type="scientific">Candidatus Electrothrix aarhusensis</name>
    <dbReference type="NCBI Taxonomy" id="1859131"/>
    <lineage>
        <taxon>Bacteria</taxon>
        <taxon>Pseudomonadati</taxon>
        <taxon>Thermodesulfobacteriota</taxon>
        <taxon>Desulfobulbia</taxon>
        <taxon>Desulfobulbales</taxon>
        <taxon>Desulfobulbaceae</taxon>
        <taxon>Candidatus Electrothrix</taxon>
    </lineage>
</organism>
<proteinExistence type="predicted"/>
<dbReference type="EMBL" id="MTKO01000106">
    <property type="protein sequence ID" value="RWX43894.1"/>
    <property type="molecule type" value="Genomic_DNA"/>
</dbReference>
<dbReference type="InterPro" id="IPR012348">
    <property type="entry name" value="RNR-like"/>
</dbReference>
<dbReference type="InterPro" id="IPR007029">
    <property type="entry name" value="YHS_dom"/>
</dbReference>
<comment type="caution">
    <text evidence="4">The sequence shown here is derived from an EMBL/GenBank/DDBJ whole genome shotgun (WGS) entry which is preliminary data.</text>
</comment>
<name>A0A444ISQ2_9BACT</name>
<dbReference type="Proteomes" id="UP000287853">
    <property type="component" value="Unassembled WGS sequence"/>
</dbReference>
<sequence>MRILKTFSLVSLCLLMLLSFAGNVFAAPQTKCPVMGGDINKEVYADHEGKRVYFCCAACISTFKEDPEKYLAKLKEAGIEPEAVPADDAAPAEDMDHTDHEGHSGHVK</sequence>
<evidence type="ECO:0000313" key="4">
    <source>
        <dbReference type="EMBL" id="RWX43894.1"/>
    </source>
</evidence>
<evidence type="ECO:0000256" key="2">
    <source>
        <dbReference type="SAM" id="SignalP"/>
    </source>
</evidence>
<feature type="chain" id="PRO_5019514297" evidence="2">
    <location>
        <begin position="27"/>
        <end position="108"/>
    </location>
</feature>
<feature type="region of interest" description="Disordered" evidence="1">
    <location>
        <begin position="81"/>
        <end position="108"/>
    </location>
</feature>